<evidence type="ECO:0000313" key="4">
    <source>
        <dbReference type="Proteomes" id="UP001165122"/>
    </source>
</evidence>
<reference evidence="4" key="1">
    <citation type="journal article" date="2023" name="Commun. Biol.">
        <title>Genome analysis of Parmales, the sister group of diatoms, reveals the evolutionary specialization of diatoms from phago-mixotrophs to photoautotrophs.</title>
        <authorList>
            <person name="Ban H."/>
            <person name="Sato S."/>
            <person name="Yoshikawa S."/>
            <person name="Yamada K."/>
            <person name="Nakamura Y."/>
            <person name="Ichinomiya M."/>
            <person name="Sato N."/>
            <person name="Blanc-Mathieu R."/>
            <person name="Endo H."/>
            <person name="Kuwata A."/>
            <person name="Ogata H."/>
        </authorList>
    </citation>
    <scope>NUCLEOTIDE SEQUENCE [LARGE SCALE GENOMIC DNA]</scope>
    <source>
        <strain evidence="4">NIES 3700</strain>
    </source>
</reference>
<evidence type="ECO:0000256" key="2">
    <source>
        <dbReference type="SAM" id="MobiDB-lite"/>
    </source>
</evidence>
<organism evidence="3 4">
    <name type="scientific">Triparma laevis f. longispina</name>
    <dbReference type="NCBI Taxonomy" id="1714387"/>
    <lineage>
        <taxon>Eukaryota</taxon>
        <taxon>Sar</taxon>
        <taxon>Stramenopiles</taxon>
        <taxon>Ochrophyta</taxon>
        <taxon>Bolidophyceae</taxon>
        <taxon>Parmales</taxon>
        <taxon>Triparmaceae</taxon>
        <taxon>Triparma</taxon>
    </lineage>
</organism>
<feature type="coiled-coil region" evidence="1">
    <location>
        <begin position="338"/>
        <end position="369"/>
    </location>
</feature>
<evidence type="ECO:0000313" key="3">
    <source>
        <dbReference type="EMBL" id="GMI09224.1"/>
    </source>
</evidence>
<proteinExistence type="predicted"/>
<sequence length="678" mass="76219">MFAFLNDVIDTSLHNPATTAAWTQILLEERYSISNSAIETLRNLPTLDSDPTPPNASGTSGGTKKPDDGVMNLCCDSLYARILPYKCSECSKSSSSTTSSSTSSSSRNPTKLSSLTTASPNLPRSFTLMLVSLEGLLLHGLSWSSAPTYGSHQVDKTCRDFLALLTVLQEGEGKFEPFTDKNLLDSVRRKRRNNENGLCGGVPIKDREQYDEYLRLLKTVTTNIKVENLSPVEIVRHWVKNAVSVWGSFEAFYRILFHYSNREYLNTFYSPWSLFRSQADDQAFKNALITLSRMKQHCCLLDSASISTKLPSQWWPLNHVSYKARHKFDEEHNPVNSSNEKEQNVRKLKEELNQVKERFTREVKETKTVEEGLDKFADVLDRGLHMLVTAKSKNKPTQNNPSTTTSNPSSTSTPTPQHQQLKGSTTAQDNPHQVTLFNSPLSVLARSQAHSGPKCTYDPEVCAPLKVLELLNTIEKDIDHPNLFEPQGLDMQSVMEKFNDDDETLNGREASLILIEWLKNIPQPALLGPKADLLAALKLTDTNRISQHIKSTLTPPANIILIKLFQTLKLGLQRVHSVRNDLKGVRVAFLMNDCLFGLQEARSSRSPSSEDDAYMEEGVLVSDFVLDYFIKDDALLNDIKADHETKLQHFTTRFNSYKELVDDLGRDLDVKITLEGET</sequence>
<feature type="compositionally biased region" description="Low complexity" evidence="2">
    <location>
        <begin position="91"/>
        <end position="106"/>
    </location>
</feature>
<feature type="compositionally biased region" description="Low complexity" evidence="2">
    <location>
        <begin position="396"/>
        <end position="417"/>
    </location>
</feature>
<feature type="compositionally biased region" description="Polar residues" evidence="2">
    <location>
        <begin position="418"/>
        <end position="433"/>
    </location>
</feature>
<accession>A0A9W7FBQ4</accession>
<dbReference type="EMBL" id="BRXW01000135">
    <property type="protein sequence ID" value="GMI09224.1"/>
    <property type="molecule type" value="Genomic_DNA"/>
</dbReference>
<dbReference type="Proteomes" id="UP001165122">
    <property type="component" value="Unassembled WGS sequence"/>
</dbReference>
<dbReference type="OrthoDB" id="10667195at2759"/>
<feature type="region of interest" description="Disordered" evidence="2">
    <location>
        <begin position="43"/>
        <end position="64"/>
    </location>
</feature>
<gene>
    <name evidence="3" type="ORF">TrLO_g2026</name>
</gene>
<keyword evidence="4" id="KW-1185">Reference proteome</keyword>
<feature type="region of interest" description="Disordered" evidence="2">
    <location>
        <begin position="91"/>
        <end position="117"/>
    </location>
</feature>
<comment type="caution">
    <text evidence="3">The sequence shown here is derived from an EMBL/GenBank/DDBJ whole genome shotgun (WGS) entry which is preliminary data.</text>
</comment>
<feature type="compositionally biased region" description="Polar residues" evidence="2">
    <location>
        <begin position="107"/>
        <end position="117"/>
    </location>
</feature>
<feature type="region of interest" description="Disordered" evidence="2">
    <location>
        <begin position="390"/>
        <end position="433"/>
    </location>
</feature>
<dbReference type="AlphaFoldDB" id="A0A9W7FBQ4"/>
<keyword evidence="1" id="KW-0175">Coiled coil</keyword>
<protein>
    <submittedName>
        <fullName evidence="3">Uncharacterized protein</fullName>
    </submittedName>
</protein>
<evidence type="ECO:0000256" key="1">
    <source>
        <dbReference type="SAM" id="Coils"/>
    </source>
</evidence>
<name>A0A9W7FBQ4_9STRA</name>